<evidence type="ECO:0000256" key="1">
    <source>
        <dbReference type="SAM" id="MobiDB-lite"/>
    </source>
</evidence>
<dbReference type="OrthoDB" id="10481253at2759"/>
<reference evidence="2 3" key="1">
    <citation type="submission" date="2020-04" db="EMBL/GenBank/DDBJ databases">
        <title>Perkinsus chesapeaki whole genome sequence.</title>
        <authorList>
            <person name="Bogema D.R."/>
        </authorList>
    </citation>
    <scope>NUCLEOTIDE SEQUENCE [LARGE SCALE GENOMIC DNA]</scope>
    <source>
        <strain evidence="2">ATCC PRA-425</strain>
    </source>
</reference>
<comment type="caution">
    <text evidence="2">The sequence shown here is derived from an EMBL/GenBank/DDBJ whole genome shotgun (WGS) entry which is preliminary data.</text>
</comment>
<protein>
    <submittedName>
        <fullName evidence="2">Uncharacterized protein</fullName>
    </submittedName>
</protein>
<name>A0A7J6LID1_PERCH</name>
<keyword evidence="3" id="KW-1185">Reference proteome</keyword>
<sequence>MKGDLVRESSQEQSNLPGFIPPSYRRSRRQDLEYRLRVREDFPAFLLICRRDDPADCFENSKEFTVRNSSVRGELPATSVELYSLTINHHASTGLAVFDHRAISKDGISG</sequence>
<dbReference type="EMBL" id="JAAPAO010000474">
    <property type="protein sequence ID" value="KAF4658913.1"/>
    <property type="molecule type" value="Genomic_DNA"/>
</dbReference>
<feature type="region of interest" description="Disordered" evidence="1">
    <location>
        <begin position="1"/>
        <end position="24"/>
    </location>
</feature>
<proteinExistence type="predicted"/>
<gene>
    <name evidence="2" type="ORF">FOL47_007787</name>
</gene>
<evidence type="ECO:0000313" key="2">
    <source>
        <dbReference type="EMBL" id="KAF4658913.1"/>
    </source>
</evidence>
<feature type="compositionally biased region" description="Basic and acidic residues" evidence="1">
    <location>
        <begin position="1"/>
        <end position="10"/>
    </location>
</feature>
<evidence type="ECO:0000313" key="3">
    <source>
        <dbReference type="Proteomes" id="UP000591131"/>
    </source>
</evidence>
<accession>A0A7J6LID1</accession>
<dbReference type="Proteomes" id="UP000591131">
    <property type="component" value="Unassembled WGS sequence"/>
</dbReference>
<organism evidence="2 3">
    <name type="scientific">Perkinsus chesapeaki</name>
    <name type="common">Clam parasite</name>
    <name type="synonym">Perkinsus andrewsi</name>
    <dbReference type="NCBI Taxonomy" id="330153"/>
    <lineage>
        <taxon>Eukaryota</taxon>
        <taxon>Sar</taxon>
        <taxon>Alveolata</taxon>
        <taxon>Perkinsozoa</taxon>
        <taxon>Perkinsea</taxon>
        <taxon>Perkinsida</taxon>
        <taxon>Perkinsidae</taxon>
        <taxon>Perkinsus</taxon>
    </lineage>
</organism>
<dbReference type="AlphaFoldDB" id="A0A7J6LID1"/>